<reference evidence="1 2" key="1">
    <citation type="submission" date="2019-05" db="EMBL/GenBank/DDBJ databases">
        <title>Another draft genome of Portunus trituberculatus and its Hox gene families provides insights of decapod evolution.</title>
        <authorList>
            <person name="Jeong J.-H."/>
            <person name="Song I."/>
            <person name="Kim S."/>
            <person name="Choi T."/>
            <person name="Kim D."/>
            <person name="Ryu S."/>
            <person name="Kim W."/>
        </authorList>
    </citation>
    <scope>NUCLEOTIDE SEQUENCE [LARGE SCALE GENOMIC DNA]</scope>
    <source>
        <tissue evidence="1">Muscle</tissue>
    </source>
</reference>
<dbReference type="Proteomes" id="UP000324222">
    <property type="component" value="Unassembled WGS sequence"/>
</dbReference>
<proteinExistence type="predicted"/>
<comment type="caution">
    <text evidence="1">The sequence shown here is derived from an EMBL/GenBank/DDBJ whole genome shotgun (WGS) entry which is preliminary data.</text>
</comment>
<protein>
    <submittedName>
        <fullName evidence="1">Uncharacterized protein</fullName>
    </submittedName>
</protein>
<dbReference type="AlphaFoldDB" id="A0A5B7G548"/>
<dbReference type="EMBL" id="VSRR010012103">
    <property type="protein sequence ID" value="MPC54092.1"/>
    <property type="molecule type" value="Genomic_DNA"/>
</dbReference>
<name>A0A5B7G548_PORTR</name>
<organism evidence="1 2">
    <name type="scientific">Portunus trituberculatus</name>
    <name type="common">Swimming crab</name>
    <name type="synonym">Neptunus trituberculatus</name>
    <dbReference type="NCBI Taxonomy" id="210409"/>
    <lineage>
        <taxon>Eukaryota</taxon>
        <taxon>Metazoa</taxon>
        <taxon>Ecdysozoa</taxon>
        <taxon>Arthropoda</taxon>
        <taxon>Crustacea</taxon>
        <taxon>Multicrustacea</taxon>
        <taxon>Malacostraca</taxon>
        <taxon>Eumalacostraca</taxon>
        <taxon>Eucarida</taxon>
        <taxon>Decapoda</taxon>
        <taxon>Pleocyemata</taxon>
        <taxon>Brachyura</taxon>
        <taxon>Eubrachyura</taxon>
        <taxon>Portunoidea</taxon>
        <taxon>Portunidae</taxon>
        <taxon>Portuninae</taxon>
        <taxon>Portunus</taxon>
    </lineage>
</organism>
<sequence length="108" mass="12420">MSPKICVRLKGRLMGRCWCCERVQVSSHELGPSLRHSLTTQPTCVLTLDRSMIEVKLDPAFSLRLLRVLGGSLSASCYCRRVIFCTPFLFYFTQLCELKSSHDEIVWY</sequence>
<accession>A0A5B7G548</accession>
<keyword evidence="2" id="KW-1185">Reference proteome</keyword>
<evidence type="ECO:0000313" key="2">
    <source>
        <dbReference type="Proteomes" id="UP000324222"/>
    </source>
</evidence>
<gene>
    <name evidence="1" type="ORF">E2C01_047999</name>
</gene>
<evidence type="ECO:0000313" key="1">
    <source>
        <dbReference type="EMBL" id="MPC54092.1"/>
    </source>
</evidence>